<dbReference type="STRING" id="1428644.BIV57_11325"/>
<reference evidence="1 2" key="1">
    <citation type="submission" date="2016-10" db="EMBL/GenBank/DDBJ databases">
        <title>Genome sequence of Streptomyces gilvigriseus MUSC 26.</title>
        <authorList>
            <person name="Lee L.-H."/>
            <person name="Ser H.-L."/>
        </authorList>
    </citation>
    <scope>NUCLEOTIDE SEQUENCE [LARGE SCALE GENOMIC DNA]</scope>
    <source>
        <strain evidence="1 2">MUSC 26</strain>
    </source>
</reference>
<organism evidence="1 2">
    <name type="scientific">Mangrovactinospora gilvigrisea</name>
    <dbReference type="NCBI Taxonomy" id="1428644"/>
    <lineage>
        <taxon>Bacteria</taxon>
        <taxon>Bacillati</taxon>
        <taxon>Actinomycetota</taxon>
        <taxon>Actinomycetes</taxon>
        <taxon>Kitasatosporales</taxon>
        <taxon>Streptomycetaceae</taxon>
        <taxon>Mangrovactinospora</taxon>
    </lineage>
</organism>
<protein>
    <submittedName>
        <fullName evidence="1">Uncharacterized protein</fullName>
    </submittedName>
</protein>
<dbReference type="OrthoDB" id="4252340at2"/>
<dbReference type="AlphaFoldDB" id="A0A1J7BFB4"/>
<dbReference type="EMBL" id="MLCF01000054">
    <property type="protein sequence ID" value="OIV37399.1"/>
    <property type="molecule type" value="Genomic_DNA"/>
</dbReference>
<keyword evidence="2" id="KW-1185">Reference proteome</keyword>
<evidence type="ECO:0000313" key="1">
    <source>
        <dbReference type="EMBL" id="OIV37399.1"/>
    </source>
</evidence>
<evidence type="ECO:0000313" key="2">
    <source>
        <dbReference type="Proteomes" id="UP000243342"/>
    </source>
</evidence>
<gene>
    <name evidence="1" type="ORF">BIV57_11325</name>
</gene>
<sequence>MPRTRPFTTDEAAAWLETLHRARLLDRVEQRADGSWLVHVFADQPARLLVGAREVGAFVTTVLLMAVNRGTDVRA</sequence>
<dbReference type="Proteomes" id="UP000243342">
    <property type="component" value="Unassembled WGS sequence"/>
</dbReference>
<comment type="caution">
    <text evidence="1">The sequence shown here is derived from an EMBL/GenBank/DDBJ whole genome shotgun (WGS) entry which is preliminary data.</text>
</comment>
<name>A0A1J7BFB4_9ACTN</name>
<accession>A0A1J7BFB4</accession>
<proteinExistence type="predicted"/>
<dbReference type="RefSeq" id="WP_071656658.1">
    <property type="nucleotide sequence ID" value="NZ_MLCF01000054.1"/>
</dbReference>